<sequence>MGALKDSILTNGFVPLEQIVVEKYSDNDGVPLYLVIEGNRRVAAVKTLLTDHDAGAVDITEAIRPTVDRLPVIEVIGTDEERAAYQQTLMAIRHIAGIREWGPYQQAKLVVELYERTGSFGAVAQQIGISAREVARRYRASKALQQMEDDDEFGEFASPRLYSFFHEAVSQPKVREWLHFSDETYRAENEEARRAFYELLSPRVIDGETLSAKLVNANKQVRQLKEIVDKTIPLRTLLDPERSFEEAVRAAEEETVEDETGVLEHSLGVALQALRQPSIDTWLAPTERAVTIWGELVQLVDRVRPIMERDR</sequence>
<name>A0ABY6VQB3_9BURK</name>
<proteinExistence type="predicted"/>
<dbReference type="Proteomes" id="UP000405357">
    <property type="component" value="Unassembled WGS sequence"/>
</dbReference>
<reference evidence="1 2" key="1">
    <citation type="submission" date="2019-08" db="EMBL/GenBank/DDBJ databases">
        <authorList>
            <person name="Peeters C."/>
        </authorList>
    </citation>
    <scope>NUCLEOTIDE SEQUENCE [LARGE SCALE GENOMIC DNA]</scope>
    <source>
        <strain evidence="1 2">LMG 31014</strain>
    </source>
</reference>
<evidence type="ECO:0000313" key="1">
    <source>
        <dbReference type="EMBL" id="VVD67712.1"/>
    </source>
</evidence>
<evidence type="ECO:0008006" key="3">
    <source>
        <dbReference type="Google" id="ProtNLM"/>
    </source>
</evidence>
<dbReference type="EMBL" id="CABPSG010000001">
    <property type="protein sequence ID" value="VVD67712.1"/>
    <property type="molecule type" value="Genomic_DNA"/>
</dbReference>
<comment type="caution">
    <text evidence="1">The sequence shown here is derived from an EMBL/GenBank/DDBJ whole genome shotgun (WGS) entry which is preliminary data.</text>
</comment>
<organism evidence="1 2">
    <name type="scientific">Pandoraea soli</name>
    <dbReference type="NCBI Taxonomy" id="2508293"/>
    <lineage>
        <taxon>Bacteria</taxon>
        <taxon>Pseudomonadati</taxon>
        <taxon>Pseudomonadota</taxon>
        <taxon>Betaproteobacteria</taxon>
        <taxon>Burkholderiales</taxon>
        <taxon>Burkholderiaceae</taxon>
        <taxon>Pandoraea</taxon>
    </lineage>
</organism>
<accession>A0ABY6VQB3</accession>
<evidence type="ECO:0000313" key="2">
    <source>
        <dbReference type="Proteomes" id="UP000405357"/>
    </source>
</evidence>
<keyword evidence="2" id="KW-1185">Reference proteome</keyword>
<gene>
    <name evidence="1" type="ORF">PSO31014_00432</name>
</gene>
<protein>
    <recommendedName>
        <fullName evidence="3">ParB/Sulfiredoxin domain-containing protein</fullName>
    </recommendedName>
</protein>